<gene>
    <name evidence="2" type="ORF">S01H1_80328</name>
</gene>
<feature type="compositionally biased region" description="Low complexity" evidence="1">
    <location>
        <begin position="20"/>
        <end position="36"/>
    </location>
</feature>
<reference evidence="2" key="1">
    <citation type="journal article" date="2014" name="Front. Microbiol.">
        <title>High frequency of phylogenetically diverse reductive dehalogenase-homologous genes in deep subseafloor sedimentary metagenomes.</title>
        <authorList>
            <person name="Kawai M."/>
            <person name="Futagami T."/>
            <person name="Toyoda A."/>
            <person name="Takaki Y."/>
            <person name="Nishi S."/>
            <person name="Hori S."/>
            <person name="Arai W."/>
            <person name="Tsubouchi T."/>
            <person name="Morono Y."/>
            <person name="Uchiyama I."/>
            <person name="Ito T."/>
            <person name="Fujiyama A."/>
            <person name="Inagaki F."/>
            <person name="Takami H."/>
        </authorList>
    </citation>
    <scope>NUCLEOTIDE SEQUENCE</scope>
    <source>
        <strain evidence="2">Expedition CK06-06</strain>
    </source>
</reference>
<feature type="non-terminal residue" evidence="2">
    <location>
        <position position="121"/>
    </location>
</feature>
<protein>
    <submittedName>
        <fullName evidence="2">Uncharacterized protein</fullName>
    </submittedName>
</protein>
<name>X0ZEY4_9ZZZZ</name>
<proteinExistence type="predicted"/>
<dbReference type="AlphaFoldDB" id="X0ZEY4"/>
<evidence type="ECO:0000313" key="2">
    <source>
        <dbReference type="EMBL" id="GAG46896.1"/>
    </source>
</evidence>
<comment type="caution">
    <text evidence="2">The sequence shown here is derived from an EMBL/GenBank/DDBJ whole genome shotgun (WGS) entry which is preliminary data.</text>
</comment>
<dbReference type="SUPFAM" id="SSF56954">
    <property type="entry name" value="Outer membrane efflux proteins (OEP)"/>
    <property type="match status" value="1"/>
</dbReference>
<organism evidence="2">
    <name type="scientific">marine sediment metagenome</name>
    <dbReference type="NCBI Taxonomy" id="412755"/>
    <lineage>
        <taxon>unclassified sequences</taxon>
        <taxon>metagenomes</taxon>
        <taxon>ecological metagenomes</taxon>
    </lineage>
</organism>
<accession>X0ZEY4</accession>
<feature type="region of interest" description="Disordered" evidence="1">
    <location>
        <begin position="1"/>
        <end position="57"/>
    </location>
</feature>
<sequence length="121" mass="12874">MKREVSQAIEGWHRPVFQNESAESGGRSGRAASESAQGTGALEEGEGHDQMGSLSSSPQLQPWIFEALARNPAVLAAMADARAKLARVTQVTALPDPVLRFAVRPEPIRTAAGDLHFTLGV</sequence>
<evidence type="ECO:0000256" key="1">
    <source>
        <dbReference type="SAM" id="MobiDB-lite"/>
    </source>
</evidence>
<dbReference type="EMBL" id="BARS01054236">
    <property type="protein sequence ID" value="GAG46896.1"/>
    <property type="molecule type" value="Genomic_DNA"/>
</dbReference>